<dbReference type="EMBL" id="QGGH01000025">
    <property type="protein sequence ID" value="PWJ86045.1"/>
    <property type="molecule type" value="Genomic_DNA"/>
</dbReference>
<evidence type="ECO:0008006" key="4">
    <source>
        <dbReference type="Google" id="ProtNLM"/>
    </source>
</evidence>
<sequence>MKILRFTSLSALTVLFGCGSVPKPHSDYLVSVRDIVNNISCELQTAAKGVPFIEKSPNGWLAGVDMTLQVINEAGATADANLGVPLMPQALLVTASSTHSGKADRQSTFSFNVDLGHPDKIQCDRAAAEALHGRRLRGNLGIQSWLTNMDSTIASTGIKPDKVGYVLEFTIVDSGTGGPAISLIPVGESVLGSGLSLTASRNDVQTMTIAYTENSPPTKPPSGEKPKRSGPTPQDKAKNDQYLNNLITRGNVIQKF</sequence>
<evidence type="ECO:0000313" key="3">
    <source>
        <dbReference type="Proteomes" id="UP000245631"/>
    </source>
</evidence>
<organism evidence="2 3">
    <name type="scientific">Rhizobium loti</name>
    <name type="common">Mesorhizobium loti</name>
    <dbReference type="NCBI Taxonomy" id="381"/>
    <lineage>
        <taxon>Bacteria</taxon>
        <taxon>Pseudomonadati</taxon>
        <taxon>Pseudomonadota</taxon>
        <taxon>Alphaproteobacteria</taxon>
        <taxon>Hyphomicrobiales</taxon>
        <taxon>Phyllobacteriaceae</taxon>
        <taxon>Mesorhizobium</taxon>
    </lineage>
</organism>
<name>A0A8E3B122_RHILI</name>
<evidence type="ECO:0000313" key="2">
    <source>
        <dbReference type="EMBL" id="PWJ86045.1"/>
    </source>
</evidence>
<accession>A0A8E3B122</accession>
<gene>
    <name evidence="2" type="ORF">C8D77_12538</name>
</gene>
<dbReference type="Proteomes" id="UP000245631">
    <property type="component" value="Unassembled WGS sequence"/>
</dbReference>
<feature type="region of interest" description="Disordered" evidence="1">
    <location>
        <begin position="211"/>
        <end position="242"/>
    </location>
</feature>
<comment type="caution">
    <text evidence="2">The sequence shown here is derived from an EMBL/GenBank/DDBJ whole genome shotgun (WGS) entry which is preliminary data.</text>
</comment>
<evidence type="ECO:0000256" key="1">
    <source>
        <dbReference type="SAM" id="MobiDB-lite"/>
    </source>
</evidence>
<reference evidence="2 3" key="1">
    <citation type="submission" date="2018-05" db="EMBL/GenBank/DDBJ databases">
        <title>Genomic Encyclopedia of Type Strains, Phase IV (KMG-IV): sequencing the most valuable type-strain genomes for metagenomic binning, comparative biology and taxonomic classification.</title>
        <authorList>
            <person name="Goeker M."/>
        </authorList>
    </citation>
    <scope>NUCLEOTIDE SEQUENCE [LARGE SCALE GENOMIC DNA]</scope>
    <source>
        <strain evidence="2 3">DSM 2626</strain>
    </source>
</reference>
<proteinExistence type="predicted"/>
<dbReference type="AlphaFoldDB" id="A0A8E3B122"/>
<protein>
    <recommendedName>
        <fullName evidence="4">Lipoprotein</fullName>
    </recommendedName>
</protein>
<dbReference type="PROSITE" id="PS51257">
    <property type="entry name" value="PROKAR_LIPOPROTEIN"/>
    <property type="match status" value="1"/>
</dbReference>